<dbReference type="InterPro" id="IPR001054">
    <property type="entry name" value="A/G_cyclase"/>
</dbReference>
<keyword evidence="10" id="KW-0141">cGMP biosynthesis</keyword>
<dbReference type="InterPro" id="IPR011645">
    <property type="entry name" value="HNOB_dom_associated"/>
</dbReference>
<evidence type="ECO:0000259" key="13">
    <source>
        <dbReference type="PROSITE" id="PS50125"/>
    </source>
</evidence>
<feature type="transmembrane region" description="Helical" evidence="12">
    <location>
        <begin position="334"/>
        <end position="355"/>
    </location>
</feature>
<dbReference type="GO" id="GO:0005886">
    <property type="term" value="C:plasma membrane"/>
    <property type="evidence" value="ECO:0007669"/>
    <property type="project" value="TreeGrafter"/>
</dbReference>
<dbReference type="EC" id="4.6.1.2" evidence="2"/>
<dbReference type="InterPro" id="IPR013587">
    <property type="entry name" value="Nitrate/nitrite_sensing"/>
</dbReference>
<keyword evidence="3 12" id="KW-0812">Transmembrane</keyword>
<evidence type="ECO:0000256" key="9">
    <source>
        <dbReference type="ARBA" id="ARBA00023239"/>
    </source>
</evidence>
<keyword evidence="15" id="KW-1185">Reference proteome</keyword>
<dbReference type="GO" id="GO:0001653">
    <property type="term" value="F:peptide receptor activity"/>
    <property type="evidence" value="ECO:0007669"/>
    <property type="project" value="TreeGrafter"/>
</dbReference>
<evidence type="ECO:0000256" key="1">
    <source>
        <dbReference type="ARBA" id="ARBA00004479"/>
    </source>
</evidence>
<dbReference type="SUPFAM" id="SSF55073">
    <property type="entry name" value="Nucleotide cyclase"/>
    <property type="match status" value="1"/>
</dbReference>
<evidence type="ECO:0000313" key="14">
    <source>
        <dbReference type="EMBL" id="KAK3854016.1"/>
    </source>
</evidence>
<accession>A0AAE1BNK5</accession>
<dbReference type="Pfam" id="PF00211">
    <property type="entry name" value="Guanylate_cyc"/>
    <property type="match status" value="1"/>
</dbReference>
<dbReference type="Gene3D" id="3.30.70.1230">
    <property type="entry name" value="Nucleotide cyclase"/>
    <property type="match status" value="2"/>
</dbReference>
<gene>
    <name evidence="14" type="ORF">Pcinc_039474</name>
</gene>
<comment type="caution">
    <text evidence="14">The sequence shown here is derived from an EMBL/GenBank/DDBJ whole genome shotgun (WGS) entry which is preliminary data.</text>
</comment>
<evidence type="ECO:0000256" key="10">
    <source>
        <dbReference type="ARBA" id="ARBA00023293"/>
    </source>
</evidence>
<dbReference type="SMART" id="SM00044">
    <property type="entry name" value="CYCc"/>
    <property type="match status" value="1"/>
</dbReference>
<evidence type="ECO:0000256" key="6">
    <source>
        <dbReference type="ARBA" id="ARBA00022989"/>
    </source>
</evidence>
<dbReference type="Pfam" id="PF08376">
    <property type="entry name" value="NIT"/>
    <property type="match status" value="1"/>
</dbReference>
<sequence>MCEVRVNKVAPKTSMKARGRGRGGGGGQGGTPDRPPVTLRRSSLISFEGEDENSRVENSINMVTVLEYQNDMQETIDQVQISTGLGNVTEALQSERAEIAFYLFTNDSVIRGNLTEHFKYTNNLLNELTWPQFRQEHELFNNKILFRIRLDDFRDKITKFDTPSVQAGIAFYNKANYIFLDQLTSEISEKDAAGVWRPLLAYKNMIRAIEHLGISMVFGLQYFGRGALNQKSYIAFVTNDALGYDFLNTSQNFEFWITDRYRSLQESYAWYANITRRRLEVLGRTKIDPDFDKATEYFYAMLGYLDALQKIQYEIRHVIERTLFSEMNASNSHVVIGIALLCVVLLISPVIILLVRMMTRTLQAFSDTLIHKTHELAYEQKRSDTLLYQMLPPTVAQQLKQLKQVSAETYESVTIYFSDIVGFTELSSESTPMQVISLLNALYKMFDSRIELYDVYKIETIGEVYMVASGVPQRIAFKVHISSDTKEELDRVGGFIMKLRGAMEIKGKGFMETYWLIGKHGVVGDRQPLQEKVEEMDVMAENPHSEKVNNNIILL</sequence>
<evidence type="ECO:0000256" key="11">
    <source>
        <dbReference type="SAM" id="MobiDB-lite"/>
    </source>
</evidence>
<dbReference type="PANTHER" id="PTHR11920:SF501">
    <property type="entry name" value="GUANYLATE CYCLASE 32E"/>
    <property type="match status" value="1"/>
</dbReference>
<protein>
    <recommendedName>
        <fullName evidence="2">guanylate cyclase</fullName>
        <ecNumber evidence="2">4.6.1.2</ecNumber>
    </recommendedName>
</protein>
<dbReference type="GO" id="GO:0007168">
    <property type="term" value="P:receptor guanylyl cyclase signaling pathway"/>
    <property type="evidence" value="ECO:0007669"/>
    <property type="project" value="TreeGrafter"/>
</dbReference>
<evidence type="ECO:0000256" key="12">
    <source>
        <dbReference type="SAM" id="Phobius"/>
    </source>
</evidence>
<keyword evidence="7 12" id="KW-0472">Membrane</keyword>
<keyword evidence="9" id="KW-0456">Lyase</keyword>
<dbReference type="InterPro" id="IPR050401">
    <property type="entry name" value="Cyclic_nucleotide_synthase"/>
</dbReference>
<organism evidence="14 15">
    <name type="scientific">Petrolisthes cinctipes</name>
    <name type="common">Flat porcelain crab</name>
    <dbReference type="NCBI Taxonomy" id="88211"/>
    <lineage>
        <taxon>Eukaryota</taxon>
        <taxon>Metazoa</taxon>
        <taxon>Ecdysozoa</taxon>
        <taxon>Arthropoda</taxon>
        <taxon>Crustacea</taxon>
        <taxon>Multicrustacea</taxon>
        <taxon>Malacostraca</taxon>
        <taxon>Eumalacostraca</taxon>
        <taxon>Eucarida</taxon>
        <taxon>Decapoda</taxon>
        <taxon>Pleocyemata</taxon>
        <taxon>Anomura</taxon>
        <taxon>Galatheoidea</taxon>
        <taxon>Porcellanidae</taxon>
        <taxon>Petrolisthes</taxon>
    </lineage>
</organism>
<dbReference type="EMBL" id="JAWQEG010006736">
    <property type="protein sequence ID" value="KAK3854016.1"/>
    <property type="molecule type" value="Genomic_DNA"/>
</dbReference>
<evidence type="ECO:0000256" key="3">
    <source>
        <dbReference type="ARBA" id="ARBA00022692"/>
    </source>
</evidence>
<proteinExistence type="predicted"/>
<dbReference type="PANTHER" id="PTHR11920">
    <property type="entry name" value="GUANYLYL CYCLASE"/>
    <property type="match status" value="1"/>
</dbReference>
<reference evidence="14" key="1">
    <citation type="submission" date="2023-10" db="EMBL/GenBank/DDBJ databases">
        <title>Genome assemblies of two species of porcelain crab, Petrolisthes cinctipes and Petrolisthes manimaculis (Anomura: Porcellanidae).</title>
        <authorList>
            <person name="Angst P."/>
        </authorList>
    </citation>
    <scope>NUCLEOTIDE SEQUENCE</scope>
    <source>
        <strain evidence="14">PB745_01</strain>
        <tissue evidence="14">Gill</tissue>
    </source>
</reference>
<keyword evidence="6 12" id="KW-1133">Transmembrane helix</keyword>
<evidence type="ECO:0000256" key="2">
    <source>
        <dbReference type="ARBA" id="ARBA00012202"/>
    </source>
</evidence>
<keyword evidence="8" id="KW-0325">Glycoprotein</keyword>
<evidence type="ECO:0000256" key="7">
    <source>
        <dbReference type="ARBA" id="ARBA00023136"/>
    </source>
</evidence>
<evidence type="ECO:0000256" key="5">
    <source>
        <dbReference type="ARBA" id="ARBA00022741"/>
    </source>
</evidence>
<dbReference type="GO" id="GO:0004383">
    <property type="term" value="F:guanylate cyclase activity"/>
    <property type="evidence" value="ECO:0007669"/>
    <property type="project" value="UniProtKB-EC"/>
</dbReference>
<dbReference type="AlphaFoldDB" id="A0AAE1BNK5"/>
<feature type="region of interest" description="Disordered" evidence="11">
    <location>
        <begin position="1"/>
        <end position="38"/>
    </location>
</feature>
<dbReference type="GO" id="GO:0000166">
    <property type="term" value="F:nucleotide binding"/>
    <property type="evidence" value="ECO:0007669"/>
    <property type="project" value="UniProtKB-KW"/>
</dbReference>
<dbReference type="PROSITE" id="PS50125">
    <property type="entry name" value="GUANYLATE_CYCLASE_2"/>
    <property type="match status" value="1"/>
</dbReference>
<dbReference type="Proteomes" id="UP001286313">
    <property type="component" value="Unassembled WGS sequence"/>
</dbReference>
<comment type="subcellular location">
    <subcellularLocation>
        <location evidence="1">Membrane</location>
        <topology evidence="1">Single-pass type I membrane protein</topology>
    </subcellularLocation>
</comment>
<dbReference type="GO" id="GO:0035556">
    <property type="term" value="P:intracellular signal transduction"/>
    <property type="evidence" value="ECO:0007669"/>
    <property type="project" value="InterPro"/>
</dbReference>
<name>A0AAE1BNK5_PETCI</name>
<evidence type="ECO:0000256" key="8">
    <source>
        <dbReference type="ARBA" id="ARBA00023180"/>
    </source>
</evidence>
<keyword evidence="5" id="KW-0547">Nucleotide-binding</keyword>
<dbReference type="Pfam" id="PF07701">
    <property type="entry name" value="HNOBA"/>
    <property type="match status" value="1"/>
</dbReference>
<dbReference type="CDD" id="cd07302">
    <property type="entry name" value="CHD"/>
    <property type="match status" value="1"/>
</dbReference>
<evidence type="ECO:0000256" key="4">
    <source>
        <dbReference type="ARBA" id="ARBA00022729"/>
    </source>
</evidence>
<feature type="domain" description="Guanylate cyclase" evidence="13">
    <location>
        <begin position="414"/>
        <end position="472"/>
    </location>
</feature>
<keyword evidence="4" id="KW-0732">Signal</keyword>
<dbReference type="GO" id="GO:0004016">
    <property type="term" value="F:adenylate cyclase activity"/>
    <property type="evidence" value="ECO:0007669"/>
    <property type="project" value="TreeGrafter"/>
</dbReference>
<dbReference type="Gene3D" id="6.10.250.780">
    <property type="match status" value="1"/>
</dbReference>
<evidence type="ECO:0000313" key="15">
    <source>
        <dbReference type="Proteomes" id="UP001286313"/>
    </source>
</evidence>
<dbReference type="InterPro" id="IPR029787">
    <property type="entry name" value="Nucleotide_cyclase"/>
</dbReference>